<dbReference type="AlphaFoldDB" id="A0AA35ZIL8"/>
<dbReference type="Proteomes" id="UP001177003">
    <property type="component" value="Chromosome 7"/>
</dbReference>
<feature type="region of interest" description="Disordered" evidence="1">
    <location>
        <begin position="105"/>
        <end position="150"/>
    </location>
</feature>
<reference evidence="2" key="1">
    <citation type="submission" date="2023-04" db="EMBL/GenBank/DDBJ databases">
        <authorList>
            <person name="Vijverberg K."/>
            <person name="Xiong W."/>
            <person name="Schranz E."/>
        </authorList>
    </citation>
    <scope>NUCLEOTIDE SEQUENCE</scope>
</reference>
<evidence type="ECO:0000313" key="2">
    <source>
        <dbReference type="EMBL" id="CAI9292863.1"/>
    </source>
</evidence>
<gene>
    <name evidence="2" type="ORF">LSALG_LOCUS31903</name>
</gene>
<evidence type="ECO:0000256" key="1">
    <source>
        <dbReference type="SAM" id="MobiDB-lite"/>
    </source>
</evidence>
<dbReference type="EMBL" id="OX465083">
    <property type="protein sequence ID" value="CAI9292863.1"/>
    <property type="molecule type" value="Genomic_DNA"/>
</dbReference>
<proteinExistence type="predicted"/>
<protein>
    <submittedName>
        <fullName evidence="2">Uncharacterized protein</fullName>
    </submittedName>
</protein>
<accession>A0AA35ZIL8</accession>
<evidence type="ECO:0000313" key="3">
    <source>
        <dbReference type="Proteomes" id="UP001177003"/>
    </source>
</evidence>
<feature type="compositionally biased region" description="Basic and acidic residues" evidence="1">
    <location>
        <begin position="112"/>
        <end position="133"/>
    </location>
</feature>
<organism evidence="2 3">
    <name type="scientific">Lactuca saligna</name>
    <name type="common">Willowleaf lettuce</name>
    <dbReference type="NCBI Taxonomy" id="75948"/>
    <lineage>
        <taxon>Eukaryota</taxon>
        <taxon>Viridiplantae</taxon>
        <taxon>Streptophyta</taxon>
        <taxon>Embryophyta</taxon>
        <taxon>Tracheophyta</taxon>
        <taxon>Spermatophyta</taxon>
        <taxon>Magnoliopsida</taxon>
        <taxon>eudicotyledons</taxon>
        <taxon>Gunneridae</taxon>
        <taxon>Pentapetalae</taxon>
        <taxon>asterids</taxon>
        <taxon>campanulids</taxon>
        <taxon>Asterales</taxon>
        <taxon>Asteraceae</taxon>
        <taxon>Cichorioideae</taxon>
        <taxon>Cichorieae</taxon>
        <taxon>Lactucinae</taxon>
        <taxon>Lactuca</taxon>
    </lineage>
</organism>
<keyword evidence="3" id="KW-1185">Reference proteome</keyword>
<sequence>MKLVKWARGFYNINPCLARGLFGNFIKVKRILGILCLRPHQLIEQRKRNTKRECRHESDVLVDRLQEGCFSGGTRDQREGRDEPARFRSFSSSCEVRREEEEIGPIEAMRAATEKQARRRRSLVDGSRRESARRGGQKKGRGGDSQQRPFGLLRGKGTCERWGCCLDGSPQHHHCGWFMTGDEETGRKTRKKGNDSSSGVCSWLKSKEKKKRNNKLLWCLHEEAGRKKKLIIVHV</sequence>
<name>A0AA35ZIL8_LACSI</name>